<proteinExistence type="predicted"/>
<name>A0A8D8VNT5_9HEMI</name>
<organism evidence="1">
    <name type="scientific">Cacopsylla melanoneura</name>
    <dbReference type="NCBI Taxonomy" id="428564"/>
    <lineage>
        <taxon>Eukaryota</taxon>
        <taxon>Metazoa</taxon>
        <taxon>Ecdysozoa</taxon>
        <taxon>Arthropoda</taxon>
        <taxon>Hexapoda</taxon>
        <taxon>Insecta</taxon>
        <taxon>Pterygota</taxon>
        <taxon>Neoptera</taxon>
        <taxon>Paraneoptera</taxon>
        <taxon>Hemiptera</taxon>
        <taxon>Sternorrhyncha</taxon>
        <taxon>Psylloidea</taxon>
        <taxon>Psyllidae</taxon>
        <taxon>Psyllinae</taxon>
        <taxon>Cacopsylla</taxon>
    </lineage>
</organism>
<sequence>MLPLLFGTFASPHSTKHVLNRTNLSWVGFSLIHSRYSTVLDSRDTLNLAFYGIPWVFLDVISLKIYSETNCTKNHRVYVMVIVNVSYERPKSSIFTVLFGPPATAPESSTIIQPISDESRHQIIRMYFV</sequence>
<dbReference type="EMBL" id="HBUF01072689">
    <property type="protein sequence ID" value="CAG6630148.1"/>
    <property type="molecule type" value="Transcribed_RNA"/>
</dbReference>
<reference evidence="1" key="1">
    <citation type="submission" date="2021-05" db="EMBL/GenBank/DDBJ databases">
        <authorList>
            <person name="Alioto T."/>
            <person name="Alioto T."/>
            <person name="Gomez Garrido J."/>
        </authorList>
    </citation>
    <scope>NUCLEOTIDE SEQUENCE</scope>
</reference>
<accession>A0A8D8VNT5</accession>
<dbReference type="AlphaFoldDB" id="A0A8D8VNT5"/>
<protein>
    <submittedName>
        <fullName evidence="1">Uncharacterized protein</fullName>
    </submittedName>
</protein>
<evidence type="ECO:0000313" key="1">
    <source>
        <dbReference type="EMBL" id="CAG6630148.1"/>
    </source>
</evidence>
<dbReference type="EMBL" id="HBUF01072688">
    <property type="protein sequence ID" value="CAG6630147.1"/>
    <property type="molecule type" value="Transcribed_RNA"/>
</dbReference>
<dbReference type="EMBL" id="HBUF01072690">
    <property type="protein sequence ID" value="CAG6630149.1"/>
    <property type="molecule type" value="Transcribed_RNA"/>
</dbReference>